<dbReference type="Gene3D" id="1.10.3170.10">
    <property type="entry name" value="Recbcd, chain B, domain 2"/>
    <property type="match status" value="1"/>
</dbReference>
<evidence type="ECO:0000256" key="5">
    <source>
        <dbReference type="ARBA" id="ARBA00023235"/>
    </source>
</evidence>
<feature type="binding site" evidence="9">
    <location>
        <begin position="7"/>
        <end position="14"/>
    </location>
    <ligand>
        <name>ATP</name>
        <dbReference type="ChEBI" id="CHEBI:30616"/>
    </ligand>
</feature>
<feature type="domain" description="UvrD-like helicase C-terminal" evidence="11">
    <location>
        <begin position="494"/>
        <end position="760"/>
    </location>
</feature>
<dbReference type="InterPro" id="IPR014017">
    <property type="entry name" value="DNA_helicase_UvrD-like_C"/>
</dbReference>
<protein>
    <recommendedName>
        <fullName evidence="7">DNA 3'-5' helicase</fullName>
        <ecNumber evidence="7">5.6.2.4</ecNumber>
    </recommendedName>
</protein>
<evidence type="ECO:0000259" key="10">
    <source>
        <dbReference type="PROSITE" id="PS51198"/>
    </source>
</evidence>
<dbReference type="AlphaFoldDB" id="E4T594"/>
<dbReference type="EMBL" id="CP002345">
    <property type="protein sequence ID" value="ADQ79888.1"/>
    <property type="molecule type" value="Genomic_DNA"/>
</dbReference>
<keyword evidence="13" id="KW-1185">Reference proteome</keyword>
<keyword evidence="1 9" id="KW-0547">Nucleotide-binding</keyword>
<name>E4T594_PALPW</name>
<dbReference type="GO" id="GO:0005829">
    <property type="term" value="C:cytosol"/>
    <property type="evidence" value="ECO:0007669"/>
    <property type="project" value="TreeGrafter"/>
</dbReference>
<evidence type="ECO:0000256" key="7">
    <source>
        <dbReference type="ARBA" id="ARBA00034808"/>
    </source>
</evidence>
<dbReference type="STRING" id="694427.Palpr_1749"/>
<dbReference type="GO" id="GO:0005524">
    <property type="term" value="F:ATP binding"/>
    <property type="evidence" value="ECO:0007669"/>
    <property type="project" value="UniProtKB-UniRule"/>
</dbReference>
<keyword evidence="4 9" id="KW-0067">ATP-binding</keyword>
<dbReference type="OrthoDB" id="9810135at2"/>
<proteinExistence type="predicted"/>
<dbReference type="Pfam" id="PF00580">
    <property type="entry name" value="UvrD-helicase"/>
    <property type="match status" value="1"/>
</dbReference>
<dbReference type="RefSeq" id="WP_013445257.1">
    <property type="nucleotide sequence ID" value="NC_014734.1"/>
</dbReference>
<keyword evidence="5" id="KW-0413">Isomerase</keyword>
<dbReference type="HOGENOM" id="CLU_010638_0_0_10"/>
<dbReference type="GO" id="GO:0000725">
    <property type="term" value="P:recombinational repair"/>
    <property type="evidence" value="ECO:0007669"/>
    <property type="project" value="TreeGrafter"/>
</dbReference>
<sequence length="1086" mass="124224">MLNIYRASAGSGKTYRLTQDYIHLLFDARRERTHRRILAVTFTNKATDEMKTRILKELLALSQGEKSDYRAGLISKDYPTDEGVNAKAKKILTGILHDYSSFSISTIDRFFQQVIRSFARDIGVHGGYNLELDNTATLEQSVDNLFLDLSKDENKQLLQWLTAYAEERIEQSESWNMRNNIMELGREIFKESYQHKAEDTNRKLHEREFLTNYRKSLREIKTTFEAKVKQTATDGLNIMARNGLTHDDFAYKTTTTLEKLVKGKLEISARFTGFADDVTNCYTKSKPQEVKSAIESAYSNGLGKCFQQIVELLNVGIVEYNSALMVLKHINTLGILSDLAVQIKKLTDEQNTMLISDSNMLLNKIIDNSDTPFVYEKTGITIDNFMIDEFQDTSTLQWKNFHPLMANSLSAGKFNLVVGDVKQSIYRWRNSDWKLLDEQILNDFRPEQIHEENLETNWRSDKNIIDFNNSFFRRAASLLQSKLNENLEAVLPVYPSLEALKHKIEHAYANIHQQTSPKAGTGSVQINFIDSDENEAGWKAESLQRLPAMLEDLQSRGYRPADICILVRKNDEEQQVIHRLLSYKTTAEAKPGFCYDIMGNEGLLIGAAASVRFVLGILQLFVNPADSIQRTIVNYEYARGRQHKSENEALNACFVTENSNENILSALFSDEENERLKQVQHSSLFDMVEQIISLFGIGSWHNEAVFVQAFQDVVFRYTTGKTADLNSFLTWWKKNGGKQCISTPDNQNAMRIMTVHKSKGLDFKVVIMPFCDWDLDSRMRNILWCEPTVAPFNELPLLPIEYGSKLGKSIFAENYFDEQMHLFIDSLNIVYVAFTRAKNELICMAPAPKKELESLSNINSLSALLTTCFTVETPGLDNEIIPLSKFYDGTTKVFSLGEPTQAAYNDAKGADNNEKINSYPSVSSTDRLRIRHQSLDYLLENQQLTDSRLNYGLIMHDILRNITHKADQQKAILSMIREGRISESEAETVEVEMEKFWNLPQTNDWFATDTRVLNEITILTPRGEQYRPDRVVINGNKATIVDYKFGDKESKTYIQQVKQYMNLIAEMGYQTNGFVCYVSLGKIETV</sequence>
<dbReference type="Proteomes" id="UP000008718">
    <property type="component" value="Chromosome"/>
</dbReference>
<keyword evidence="3 9" id="KW-0347">Helicase</keyword>
<evidence type="ECO:0000256" key="9">
    <source>
        <dbReference type="PROSITE-ProRule" id="PRU00560"/>
    </source>
</evidence>
<dbReference type="Pfam" id="PF13361">
    <property type="entry name" value="UvrD_C"/>
    <property type="match status" value="1"/>
</dbReference>
<dbReference type="GO" id="GO:0016887">
    <property type="term" value="F:ATP hydrolysis activity"/>
    <property type="evidence" value="ECO:0007669"/>
    <property type="project" value="RHEA"/>
</dbReference>
<evidence type="ECO:0000259" key="11">
    <source>
        <dbReference type="PROSITE" id="PS51217"/>
    </source>
</evidence>
<comment type="catalytic activity">
    <reaction evidence="8">
        <text>ATP + H2O = ADP + phosphate + H(+)</text>
        <dbReference type="Rhea" id="RHEA:13065"/>
        <dbReference type="ChEBI" id="CHEBI:15377"/>
        <dbReference type="ChEBI" id="CHEBI:15378"/>
        <dbReference type="ChEBI" id="CHEBI:30616"/>
        <dbReference type="ChEBI" id="CHEBI:43474"/>
        <dbReference type="ChEBI" id="CHEBI:456216"/>
        <dbReference type="EC" id="5.6.2.4"/>
    </reaction>
</comment>
<feature type="domain" description="UvrD-like helicase ATP-binding" evidence="10">
    <location>
        <begin position="1"/>
        <end position="461"/>
    </location>
</feature>
<dbReference type="InterPro" id="IPR000212">
    <property type="entry name" value="DNA_helicase_UvrD/REP"/>
</dbReference>
<dbReference type="PANTHER" id="PTHR11070">
    <property type="entry name" value="UVRD / RECB / PCRA DNA HELICASE FAMILY MEMBER"/>
    <property type="match status" value="1"/>
</dbReference>
<organism evidence="12 13">
    <name type="scientific">Paludibacter propionicigenes (strain DSM 17365 / JCM 13257 / WB4)</name>
    <dbReference type="NCBI Taxonomy" id="694427"/>
    <lineage>
        <taxon>Bacteria</taxon>
        <taxon>Pseudomonadati</taxon>
        <taxon>Bacteroidota</taxon>
        <taxon>Bacteroidia</taxon>
        <taxon>Bacteroidales</taxon>
        <taxon>Paludibacteraceae</taxon>
        <taxon>Paludibacter</taxon>
    </lineage>
</organism>
<dbReference type="InterPro" id="IPR014016">
    <property type="entry name" value="UvrD-like_ATP-bd"/>
</dbReference>
<evidence type="ECO:0000256" key="6">
    <source>
        <dbReference type="ARBA" id="ARBA00034617"/>
    </source>
</evidence>
<evidence type="ECO:0000313" key="12">
    <source>
        <dbReference type="EMBL" id="ADQ79888.1"/>
    </source>
</evidence>
<dbReference type="SUPFAM" id="SSF52540">
    <property type="entry name" value="P-loop containing nucleoside triphosphate hydrolases"/>
    <property type="match status" value="1"/>
</dbReference>
<evidence type="ECO:0000256" key="8">
    <source>
        <dbReference type="ARBA" id="ARBA00048988"/>
    </source>
</evidence>
<evidence type="ECO:0000256" key="2">
    <source>
        <dbReference type="ARBA" id="ARBA00022801"/>
    </source>
</evidence>
<dbReference type="InterPro" id="IPR027417">
    <property type="entry name" value="P-loop_NTPase"/>
</dbReference>
<evidence type="ECO:0000256" key="4">
    <source>
        <dbReference type="ARBA" id="ARBA00022840"/>
    </source>
</evidence>
<reference evidence="12 13" key="2">
    <citation type="journal article" date="2011" name="Stand. Genomic Sci.">
        <title>Complete genome sequence of Paludibacter propionicigenes type strain (WB4).</title>
        <authorList>
            <person name="Gronow S."/>
            <person name="Munk C."/>
            <person name="Lapidus A."/>
            <person name="Nolan M."/>
            <person name="Lucas S."/>
            <person name="Hammon N."/>
            <person name="Deshpande S."/>
            <person name="Cheng J.F."/>
            <person name="Tapia R."/>
            <person name="Han C."/>
            <person name="Goodwin L."/>
            <person name="Pitluck S."/>
            <person name="Liolios K."/>
            <person name="Ivanova N."/>
            <person name="Mavromatis K."/>
            <person name="Mikhailova N."/>
            <person name="Pati A."/>
            <person name="Chen A."/>
            <person name="Palaniappan K."/>
            <person name="Land M."/>
            <person name="Hauser L."/>
            <person name="Chang Y.J."/>
            <person name="Jeffries C.D."/>
            <person name="Brambilla E."/>
            <person name="Rohde M."/>
            <person name="Goker M."/>
            <person name="Detter J.C."/>
            <person name="Woyke T."/>
            <person name="Bristow J."/>
            <person name="Eisen J.A."/>
            <person name="Markowitz V."/>
            <person name="Hugenholtz P."/>
            <person name="Kyrpides N.C."/>
            <person name="Klenk H.P."/>
        </authorList>
    </citation>
    <scope>NUCLEOTIDE SEQUENCE [LARGE SCALE GENOMIC DNA]</scope>
    <source>
        <strain evidence="13">DSM 17365 / JCM 13257 / WB4</strain>
    </source>
</reference>
<dbReference type="EC" id="5.6.2.4" evidence="7"/>
<dbReference type="GO" id="GO:0003677">
    <property type="term" value="F:DNA binding"/>
    <property type="evidence" value="ECO:0007669"/>
    <property type="project" value="InterPro"/>
</dbReference>
<accession>E4T594</accession>
<dbReference type="KEGG" id="ppn:Palpr_1749"/>
<dbReference type="GO" id="GO:0043138">
    <property type="term" value="F:3'-5' DNA helicase activity"/>
    <property type="evidence" value="ECO:0007669"/>
    <property type="project" value="UniProtKB-EC"/>
</dbReference>
<evidence type="ECO:0000256" key="1">
    <source>
        <dbReference type="ARBA" id="ARBA00022741"/>
    </source>
</evidence>
<dbReference type="PANTHER" id="PTHR11070:SF67">
    <property type="entry name" value="DNA 3'-5' HELICASE"/>
    <property type="match status" value="1"/>
</dbReference>
<reference key="1">
    <citation type="submission" date="2010-11" db="EMBL/GenBank/DDBJ databases">
        <title>The complete genome of Paludibacter propionicigenes DSM 17365.</title>
        <authorList>
            <consortium name="US DOE Joint Genome Institute (JGI-PGF)"/>
            <person name="Lucas S."/>
            <person name="Copeland A."/>
            <person name="Lapidus A."/>
            <person name="Bruce D."/>
            <person name="Goodwin L."/>
            <person name="Pitluck S."/>
            <person name="Kyrpides N."/>
            <person name="Mavromatis K."/>
            <person name="Ivanova N."/>
            <person name="Munk A.C."/>
            <person name="Brettin T."/>
            <person name="Detter J.C."/>
            <person name="Han C."/>
            <person name="Tapia R."/>
            <person name="Land M."/>
            <person name="Hauser L."/>
            <person name="Markowitz V."/>
            <person name="Cheng J.-F."/>
            <person name="Hugenholtz P."/>
            <person name="Woyke T."/>
            <person name="Wu D."/>
            <person name="Gronow S."/>
            <person name="Wellnitz S."/>
            <person name="Brambilla E."/>
            <person name="Klenk H.-P."/>
            <person name="Eisen J.A."/>
        </authorList>
    </citation>
    <scope>NUCLEOTIDE SEQUENCE</scope>
    <source>
        <strain>WB4</strain>
    </source>
</reference>
<dbReference type="eggNOG" id="COG1074">
    <property type="taxonomic scope" value="Bacteria"/>
</dbReference>
<evidence type="ECO:0000313" key="13">
    <source>
        <dbReference type="Proteomes" id="UP000008718"/>
    </source>
</evidence>
<comment type="catalytic activity">
    <reaction evidence="6">
        <text>Couples ATP hydrolysis with the unwinding of duplex DNA by translocating in the 3'-5' direction.</text>
        <dbReference type="EC" id="5.6.2.4"/>
    </reaction>
</comment>
<dbReference type="PROSITE" id="PS51217">
    <property type="entry name" value="UVRD_HELICASE_CTER"/>
    <property type="match status" value="1"/>
</dbReference>
<dbReference type="Gene3D" id="3.40.50.300">
    <property type="entry name" value="P-loop containing nucleotide triphosphate hydrolases"/>
    <property type="match status" value="3"/>
</dbReference>
<gene>
    <name evidence="12" type="ordered locus">Palpr_1749</name>
</gene>
<dbReference type="PROSITE" id="PS51198">
    <property type="entry name" value="UVRD_HELICASE_ATP_BIND"/>
    <property type="match status" value="1"/>
</dbReference>
<evidence type="ECO:0000256" key="3">
    <source>
        <dbReference type="ARBA" id="ARBA00022806"/>
    </source>
</evidence>
<keyword evidence="2 9" id="KW-0378">Hydrolase</keyword>